<evidence type="ECO:0000313" key="3">
    <source>
        <dbReference type="Proteomes" id="UP000308114"/>
    </source>
</evidence>
<gene>
    <name evidence="2" type="ORF">C1I60_04565</name>
</gene>
<protein>
    <recommendedName>
        <fullName evidence="1">PRTase-CE domain-containing protein</fullName>
    </recommendedName>
</protein>
<sequence length="297" mass="34617">MNINEAVGVFIEKYGQEERYTKDIESKVVSWLENTNLEEVKEILLHLFSEFIFFTKLEIKEMLKRQLEDVLDSEILENICIIPMVSKGGIANSSFDLTMLLKEVIKENDIELYKDTIKVGLNQIDADISTLVFFDDISGTGGTIVTFLRENKSYLIGKKIIIRLIVITETAKKIIDEYLVTQTELDVKVIAEYKYDKIFKDHKFLNDSHKKLINDFEETIWGKGNQNIMGFRDSQLLIGFSHNIPNNTISSFWYHTDFSGKREEWNSLFKRYTQLRRNKKNTRSKQNLSVKRKSGGK</sequence>
<dbReference type="EMBL" id="PNXQ01000005">
    <property type="protein sequence ID" value="TKH45736.1"/>
    <property type="molecule type" value="Genomic_DNA"/>
</dbReference>
<evidence type="ECO:0000259" key="1">
    <source>
        <dbReference type="Pfam" id="PF24390"/>
    </source>
</evidence>
<proteinExistence type="predicted"/>
<accession>A0A4U2Q4K0</accession>
<evidence type="ECO:0000313" key="2">
    <source>
        <dbReference type="EMBL" id="TKH45736.1"/>
    </source>
</evidence>
<dbReference type="InterPro" id="IPR056920">
    <property type="entry name" value="PRTase-CE"/>
</dbReference>
<feature type="domain" description="PRTase-CE" evidence="1">
    <location>
        <begin position="29"/>
        <end position="271"/>
    </location>
</feature>
<dbReference type="Pfam" id="PF24390">
    <property type="entry name" value="PRTase-CE"/>
    <property type="match status" value="1"/>
</dbReference>
<dbReference type="RefSeq" id="WP_137060682.1">
    <property type="nucleotide sequence ID" value="NZ_PNXQ01000005.1"/>
</dbReference>
<reference evidence="2 3" key="1">
    <citation type="submission" date="2018-01" db="EMBL/GenBank/DDBJ databases">
        <title>Bacillales members from the olive rhizosphere are effective biological control agents against Verticillium dahliae.</title>
        <authorList>
            <person name="Gomez-Lama C."/>
            <person name="Legarda G."/>
            <person name="Ruano-Rosa D."/>
            <person name="Pizarro-Tobias P."/>
            <person name="Valverde-Corredor A."/>
            <person name="Niqui J.L."/>
            <person name="Trivino J.C."/>
            <person name="Roca A."/>
            <person name="Mercado-Blanco J."/>
        </authorList>
    </citation>
    <scope>NUCLEOTIDE SEQUENCE [LARGE SCALE GENOMIC DNA]</scope>
    <source>
        <strain evidence="2 3">PIC167</strain>
    </source>
</reference>
<dbReference type="AlphaFoldDB" id="A0A4U2Q4K0"/>
<comment type="caution">
    <text evidence="2">The sequence shown here is derived from an EMBL/GenBank/DDBJ whole genome shotgun (WGS) entry which is preliminary data.</text>
</comment>
<dbReference type="Proteomes" id="UP000308114">
    <property type="component" value="Unassembled WGS sequence"/>
</dbReference>
<organism evidence="2 3">
    <name type="scientific">Paenibacillus terrae</name>
    <dbReference type="NCBI Taxonomy" id="159743"/>
    <lineage>
        <taxon>Bacteria</taxon>
        <taxon>Bacillati</taxon>
        <taxon>Bacillota</taxon>
        <taxon>Bacilli</taxon>
        <taxon>Bacillales</taxon>
        <taxon>Paenibacillaceae</taxon>
        <taxon>Paenibacillus</taxon>
    </lineage>
</organism>
<name>A0A4U2Q4K0_9BACL</name>